<proteinExistence type="predicted"/>
<reference evidence="3" key="1">
    <citation type="journal article" date="2011" name="Genome Biol.">
        <title>Comparative genomics of the social amoebae Dictyostelium discoideum and Dictyostelium purpureum.</title>
        <authorList>
            <consortium name="US DOE Joint Genome Institute (JGI-PGF)"/>
            <person name="Sucgang R."/>
            <person name="Kuo A."/>
            <person name="Tian X."/>
            <person name="Salerno W."/>
            <person name="Parikh A."/>
            <person name="Feasley C.L."/>
            <person name="Dalin E."/>
            <person name="Tu H."/>
            <person name="Huang E."/>
            <person name="Barry K."/>
            <person name="Lindquist E."/>
            <person name="Shapiro H."/>
            <person name="Bruce D."/>
            <person name="Schmutz J."/>
            <person name="Salamov A."/>
            <person name="Fey P."/>
            <person name="Gaudet P."/>
            <person name="Anjard C."/>
            <person name="Babu M.M."/>
            <person name="Basu S."/>
            <person name="Bushmanova Y."/>
            <person name="van der Wel H."/>
            <person name="Katoh-Kurasawa M."/>
            <person name="Dinh C."/>
            <person name="Coutinho P.M."/>
            <person name="Saito T."/>
            <person name="Elias M."/>
            <person name="Schaap P."/>
            <person name="Kay R.R."/>
            <person name="Henrissat B."/>
            <person name="Eichinger L."/>
            <person name="Rivero F."/>
            <person name="Putnam N.H."/>
            <person name="West C.M."/>
            <person name="Loomis W.F."/>
            <person name="Chisholm R.L."/>
            <person name="Shaulsky G."/>
            <person name="Strassmann J.E."/>
            <person name="Queller D.C."/>
            <person name="Kuspa A."/>
            <person name="Grigoriev I.V."/>
        </authorList>
    </citation>
    <scope>NUCLEOTIDE SEQUENCE [LARGE SCALE GENOMIC DNA]</scope>
    <source>
        <strain evidence="3">QSDP1</strain>
    </source>
</reference>
<accession>F1A6E8</accession>
<gene>
    <name evidence="2" type="ORF">DICPUDRAFT_85648</name>
</gene>
<dbReference type="AlphaFoldDB" id="F1A6E8"/>
<protein>
    <submittedName>
        <fullName evidence="2">Uncharacterized protein</fullName>
    </submittedName>
</protein>
<organism evidence="2 3">
    <name type="scientific">Dictyostelium purpureum</name>
    <name type="common">Slime mold</name>
    <dbReference type="NCBI Taxonomy" id="5786"/>
    <lineage>
        <taxon>Eukaryota</taxon>
        <taxon>Amoebozoa</taxon>
        <taxon>Evosea</taxon>
        <taxon>Eumycetozoa</taxon>
        <taxon>Dictyostelia</taxon>
        <taxon>Dictyosteliales</taxon>
        <taxon>Dictyosteliaceae</taxon>
        <taxon>Dictyostelium</taxon>
    </lineage>
</organism>
<evidence type="ECO:0000313" key="2">
    <source>
        <dbReference type="EMBL" id="EGC28232.1"/>
    </source>
</evidence>
<dbReference type="VEuPathDB" id="AmoebaDB:DICPUDRAFT_85648"/>
<feature type="region of interest" description="Disordered" evidence="1">
    <location>
        <begin position="119"/>
        <end position="145"/>
    </location>
</feature>
<name>F1A6E8_DICPU</name>
<evidence type="ECO:0000313" key="3">
    <source>
        <dbReference type="Proteomes" id="UP000001064"/>
    </source>
</evidence>
<dbReference type="InParanoid" id="F1A6E8"/>
<dbReference type="GeneID" id="10511347"/>
<dbReference type="Proteomes" id="UP000001064">
    <property type="component" value="Unassembled WGS sequence"/>
</dbReference>
<keyword evidence="3" id="KW-1185">Reference proteome</keyword>
<dbReference type="KEGG" id="dpp:DICPUDRAFT_85648"/>
<dbReference type="RefSeq" id="XP_003295241.1">
    <property type="nucleotide sequence ID" value="XM_003295193.1"/>
</dbReference>
<feature type="compositionally biased region" description="Basic and acidic residues" evidence="1">
    <location>
        <begin position="119"/>
        <end position="141"/>
    </location>
</feature>
<sequence>MTFIQVKWSWIIRSPINNIKIPKDENGIPFLSITFYARLLSRIECTLLMGSEAERLHYNYDFTGPYTETIYLPKKHYDPKKITSTLSGDIMIYNIPFANSAPLDTNPLSISLRKSPKKTKEVSESEKSESEEFFDSEKEGSKASASQTLKKIKFQSTFNELVVFGDQSPADIEICQIYFQNMQTKKK</sequence>
<dbReference type="EMBL" id="GL871731">
    <property type="protein sequence ID" value="EGC28232.1"/>
    <property type="molecule type" value="Genomic_DNA"/>
</dbReference>
<evidence type="ECO:0000256" key="1">
    <source>
        <dbReference type="SAM" id="MobiDB-lite"/>
    </source>
</evidence>